<evidence type="ECO:0000313" key="7">
    <source>
        <dbReference type="EMBL" id="AZR74046.1"/>
    </source>
</evidence>
<dbReference type="GO" id="GO:0031419">
    <property type="term" value="F:cobalamin binding"/>
    <property type="evidence" value="ECO:0007669"/>
    <property type="project" value="InterPro"/>
</dbReference>
<keyword evidence="4" id="KW-0408">Iron</keyword>
<evidence type="ECO:0000256" key="5">
    <source>
        <dbReference type="ARBA" id="ARBA00023014"/>
    </source>
</evidence>
<accession>A0A3S9T0A9</accession>
<organism evidence="7 8">
    <name type="scientific">Anoxybacter fermentans</name>
    <dbReference type="NCBI Taxonomy" id="1323375"/>
    <lineage>
        <taxon>Bacteria</taxon>
        <taxon>Bacillati</taxon>
        <taxon>Bacillota</taxon>
        <taxon>Clostridia</taxon>
        <taxon>Halanaerobiales</taxon>
        <taxon>Anoxybacter</taxon>
    </lineage>
</organism>
<dbReference type="InterPro" id="IPR051198">
    <property type="entry name" value="BchE-like"/>
</dbReference>
<dbReference type="GO" id="GO:0051536">
    <property type="term" value="F:iron-sulfur cluster binding"/>
    <property type="evidence" value="ECO:0007669"/>
    <property type="project" value="UniProtKB-KW"/>
</dbReference>
<dbReference type="AlphaFoldDB" id="A0A3S9T0A9"/>
<evidence type="ECO:0000256" key="4">
    <source>
        <dbReference type="ARBA" id="ARBA00023004"/>
    </source>
</evidence>
<keyword evidence="8" id="KW-1185">Reference proteome</keyword>
<evidence type="ECO:0000256" key="1">
    <source>
        <dbReference type="ARBA" id="ARBA00001966"/>
    </source>
</evidence>
<sequence length="153" mass="17284">MRVALVYPKIGELSQEFYTGDEHLGLAYIGGTLRKHNHYVQMIDAHMLGLDDDQVIDFLMKGNFDIIGFSAVYSNIESALYIAKKIYNYNNTVKIIFGGEHATFAAEEIMEKNPEVFAIIRGEGEKTIIELLDCIQNNMSLANVNGIVYRNEN</sequence>
<feature type="domain" description="B12-binding" evidence="6">
    <location>
        <begin position="2"/>
        <end position="142"/>
    </location>
</feature>
<dbReference type="CDD" id="cd02068">
    <property type="entry name" value="radical_SAM_B12_BD"/>
    <property type="match status" value="1"/>
</dbReference>
<dbReference type="InterPro" id="IPR006158">
    <property type="entry name" value="Cobalamin-bd"/>
</dbReference>
<dbReference type="OrthoDB" id="9801424at2"/>
<evidence type="ECO:0000256" key="3">
    <source>
        <dbReference type="ARBA" id="ARBA00022723"/>
    </source>
</evidence>
<keyword evidence="2" id="KW-0949">S-adenosyl-L-methionine</keyword>
<dbReference type="Proteomes" id="UP000267250">
    <property type="component" value="Chromosome"/>
</dbReference>
<dbReference type="PANTHER" id="PTHR43409:SF7">
    <property type="entry name" value="BLL1977 PROTEIN"/>
    <property type="match status" value="1"/>
</dbReference>
<keyword evidence="5" id="KW-0411">Iron-sulfur</keyword>
<reference evidence="7 8" key="1">
    <citation type="submission" date="2016-07" db="EMBL/GenBank/DDBJ databases">
        <title>Genome and transcriptome analysis of iron-reducing fermentative bacteria Anoxybacter fermentans.</title>
        <authorList>
            <person name="Zeng X."/>
            <person name="Shao Z."/>
        </authorList>
    </citation>
    <scope>NUCLEOTIDE SEQUENCE [LARGE SCALE GENOMIC DNA]</scope>
    <source>
        <strain evidence="7 8">DY22613</strain>
    </source>
</reference>
<protein>
    <recommendedName>
        <fullName evidence="6">B12-binding domain-containing protein</fullName>
    </recommendedName>
</protein>
<dbReference type="SUPFAM" id="SSF52242">
    <property type="entry name" value="Cobalamin (vitamin B12)-binding domain"/>
    <property type="match status" value="1"/>
</dbReference>
<proteinExistence type="predicted"/>
<name>A0A3S9T0A9_9FIRM</name>
<dbReference type="Gene3D" id="3.40.50.280">
    <property type="entry name" value="Cobalamin-binding domain"/>
    <property type="match status" value="1"/>
</dbReference>
<dbReference type="PROSITE" id="PS51332">
    <property type="entry name" value="B12_BINDING"/>
    <property type="match status" value="1"/>
</dbReference>
<dbReference type="InterPro" id="IPR036724">
    <property type="entry name" value="Cobalamin-bd_sf"/>
</dbReference>
<evidence type="ECO:0000313" key="8">
    <source>
        <dbReference type="Proteomes" id="UP000267250"/>
    </source>
</evidence>
<dbReference type="EMBL" id="CP016379">
    <property type="protein sequence ID" value="AZR74046.1"/>
    <property type="molecule type" value="Genomic_DNA"/>
</dbReference>
<dbReference type="RefSeq" id="WP_127017392.1">
    <property type="nucleotide sequence ID" value="NZ_CP016379.1"/>
</dbReference>
<gene>
    <name evidence="7" type="ORF">BBF96_11960</name>
</gene>
<dbReference type="Pfam" id="PF02310">
    <property type="entry name" value="B12-binding"/>
    <property type="match status" value="1"/>
</dbReference>
<evidence type="ECO:0000256" key="2">
    <source>
        <dbReference type="ARBA" id="ARBA00022691"/>
    </source>
</evidence>
<evidence type="ECO:0000259" key="6">
    <source>
        <dbReference type="PROSITE" id="PS51332"/>
    </source>
</evidence>
<dbReference type="KEGG" id="aft:BBF96_11960"/>
<keyword evidence="3" id="KW-0479">Metal-binding</keyword>
<comment type="cofactor">
    <cofactor evidence="1">
        <name>[4Fe-4S] cluster</name>
        <dbReference type="ChEBI" id="CHEBI:49883"/>
    </cofactor>
</comment>
<dbReference type="PANTHER" id="PTHR43409">
    <property type="entry name" value="ANAEROBIC MAGNESIUM-PROTOPORPHYRIN IX MONOMETHYL ESTER CYCLASE-RELATED"/>
    <property type="match status" value="1"/>
</dbReference>
<dbReference type="GO" id="GO:0046872">
    <property type="term" value="F:metal ion binding"/>
    <property type="evidence" value="ECO:0007669"/>
    <property type="project" value="UniProtKB-KW"/>
</dbReference>